<evidence type="ECO:0000259" key="1">
    <source>
        <dbReference type="PROSITE" id="PS51186"/>
    </source>
</evidence>
<sequence length="245" mass="28496">MKKISNLDKINALLNKDKIATINIQGRMKYEKKWSILVDDTDNPNGIIFKNGYWNIIYSPNDTIAKNLINHLKEKELGFAGVLIKYYNMMKESNKIDWDEICHLYYIDPKEIKIPQIRHNVEKLRLEDAEIVNEFYTYKDEDSIEYIKECIIERETSCIFDEAGKPISWAVIREDGSMGIMYTRKDHRGKGLAISVTWDLIRKVINNGDIPYVHIVHGNEASVRLAKAIGFKKYGDIAWFGTKDN</sequence>
<feature type="domain" description="N-acetyltransferase" evidence="1">
    <location>
        <begin position="115"/>
        <end position="245"/>
    </location>
</feature>
<dbReference type="Pfam" id="PF08445">
    <property type="entry name" value="FR47"/>
    <property type="match status" value="1"/>
</dbReference>
<dbReference type="InterPro" id="IPR053225">
    <property type="entry name" value="Acyl-CoA_N-acyltransferase"/>
</dbReference>
<dbReference type="AlphaFoldDB" id="A0A942Z5Z8"/>
<organism evidence="2 3">
    <name type="scientific">Anaeromonas frigoriresistens</name>
    <dbReference type="NCBI Taxonomy" id="2683708"/>
    <lineage>
        <taxon>Bacteria</taxon>
        <taxon>Bacillati</taxon>
        <taxon>Bacillota</taxon>
        <taxon>Tissierellia</taxon>
        <taxon>Tissierellales</taxon>
        <taxon>Thermohalobacteraceae</taxon>
        <taxon>Anaeromonas</taxon>
    </lineage>
</organism>
<comment type="caution">
    <text evidence="2">The sequence shown here is derived from an EMBL/GenBank/DDBJ whole genome shotgun (WGS) entry which is preliminary data.</text>
</comment>
<accession>A0A942Z5Z8</accession>
<name>A0A942Z5Z8_9FIRM</name>
<dbReference type="GO" id="GO:0016747">
    <property type="term" value="F:acyltransferase activity, transferring groups other than amino-acyl groups"/>
    <property type="evidence" value="ECO:0007669"/>
    <property type="project" value="InterPro"/>
</dbReference>
<dbReference type="InterPro" id="IPR016181">
    <property type="entry name" value="Acyl_CoA_acyltransferase"/>
</dbReference>
<evidence type="ECO:0000313" key="3">
    <source>
        <dbReference type="Proteomes" id="UP000724672"/>
    </source>
</evidence>
<keyword evidence="2" id="KW-0808">Transferase</keyword>
<dbReference type="RefSeq" id="WP_203365896.1">
    <property type="nucleotide sequence ID" value="NZ_WSFT01000025.1"/>
</dbReference>
<dbReference type="EC" id="2.3.1.-" evidence="2"/>
<keyword evidence="2" id="KW-0012">Acyltransferase</keyword>
<keyword evidence="3" id="KW-1185">Reference proteome</keyword>
<dbReference type="PANTHER" id="PTHR20958">
    <property type="entry name" value="GLYCINE N-ACYLTRANSFERASE-LIKE PROTEIN"/>
    <property type="match status" value="1"/>
</dbReference>
<dbReference type="EMBL" id="WSFT01000025">
    <property type="protein sequence ID" value="MBS4537966.1"/>
    <property type="molecule type" value="Genomic_DNA"/>
</dbReference>
<gene>
    <name evidence="2" type="ORF">GOQ27_05805</name>
</gene>
<dbReference type="InterPro" id="IPR000182">
    <property type="entry name" value="GNAT_dom"/>
</dbReference>
<dbReference type="InterPro" id="IPR013653">
    <property type="entry name" value="GCN5-like_dom"/>
</dbReference>
<protein>
    <submittedName>
        <fullName evidence="2">GNAT family N-acetyltransferase</fullName>
        <ecNumber evidence="2">2.3.1.-</ecNumber>
    </submittedName>
</protein>
<dbReference type="Gene3D" id="3.40.630.30">
    <property type="match status" value="1"/>
</dbReference>
<dbReference type="Proteomes" id="UP000724672">
    <property type="component" value="Unassembled WGS sequence"/>
</dbReference>
<dbReference type="PROSITE" id="PS51186">
    <property type="entry name" value="GNAT"/>
    <property type="match status" value="1"/>
</dbReference>
<reference evidence="2" key="1">
    <citation type="submission" date="2019-12" db="EMBL/GenBank/DDBJ databases">
        <title>Clostridiaceae gen. nov. sp. nov., isolated from sediment in Xinjiang, China.</title>
        <authorList>
            <person name="Zhang R."/>
        </authorList>
    </citation>
    <scope>NUCLEOTIDE SEQUENCE</scope>
    <source>
        <strain evidence="2">D2Q-11</strain>
    </source>
</reference>
<dbReference type="PANTHER" id="PTHR20958:SF6">
    <property type="entry name" value="GLYCINE N-ACYLTRANSFERASE-LIKE PROTEIN"/>
    <property type="match status" value="1"/>
</dbReference>
<proteinExistence type="predicted"/>
<dbReference type="SUPFAM" id="SSF55729">
    <property type="entry name" value="Acyl-CoA N-acyltransferases (Nat)"/>
    <property type="match status" value="1"/>
</dbReference>
<evidence type="ECO:0000313" key="2">
    <source>
        <dbReference type="EMBL" id="MBS4537966.1"/>
    </source>
</evidence>